<gene>
    <name evidence="3" type="ORF">G0P99_11000</name>
</gene>
<dbReference type="Pfam" id="PF03625">
    <property type="entry name" value="DUF302"/>
    <property type="match status" value="2"/>
</dbReference>
<feature type="signal peptide" evidence="1">
    <location>
        <begin position="1"/>
        <end position="23"/>
    </location>
</feature>
<keyword evidence="1" id="KW-0732">Signal</keyword>
<dbReference type="CDD" id="cd14797">
    <property type="entry name" value="DUF302"/>
    <property type="match status" value="1"/>
</dbReference>
<feature type="chain" id="PRO_5025495097" evidence="1">
    <location>
        <begin position="24"/>
        <end position="287"/>
    </location>
</feature>
<evidence type="ECO:0000313" key="3">
    <source>
        <dbReference type="EMBL" id="NDW45488.1"/>
    </source>
</evidence>
<sequence length="287" mass="29569">MFHRCFLTAAGLAIAFFAAPASTAPLQEGVDTAFDQIASAAADAGLAPVVAIDHARLADAEGVEMPPARVQIFSDPAVNTTLLAQDIRAGLDLPFRALAYAGADAVQVVYTSADFLKHRYGLQDAEALAAFDAALAPALDGLDGVKPMPVPTQGLAADYGILALQSRHDVPETVARLRAIVAAQSDTVWFGEVDFAAEAAALGIDLPPAVLLLFGGPAPGGVAMAKFPSIGVDAFCQKLFVHAAPEGGSVVLFNSIVALAELHYGASAPPHAMLDERLAATFAKALE</sequence>
<evidence type="ECO:0000259" key="2">
    <source>
        <dbReference type="Pfam" id="PF03625"/>
    </source>
</evidence>
<dbReference type="SUPFAM" id="SSF103247">
    <property type="entry name" value="TT1751-like"/>
    <property type="match status" value="2"/>
</dbReference>
<dbReference type="PANTHER" id="PTHR38342">
    <property type="entry name" value="SLR5037 PROTEIN"/>
    <property type="match status" value="1"/>
</dbReference>
<feature type="domain" description="DUF302" evidence="2">
    <location>
        <begin position="193"/>
        <end position="254"/>
    </location>
</feature>
<dbReference type="InterPro" id="IPR005180">
    <property type="entry name" value="DUF302"/>
</dbReference>
<dbReference type="InterPro" id="IPR035923">
    <property type="entry name" value="TT1751-like_sf"/>
</dbReference>
<feature type="domain" description="DUF302" evidence="2">
    <location>
        <begin position="52"/>
        <end position="111"/>
    </location>
</feature>
<dbReference type="RefSeq" id="WP_164129706.1">
    <property type="nucleotide sequence ID" value="NZ_JAAGOX010000014.1"/>
</dbReference>
<name>A0A6B2NQ39_9RHOB</name>
<accession>A0A6B2NQ39</accession>
<dbReference type="Gene3D" id="3.30.310.70">
    <property type="entry name" value="TT1751-like domain"/>
    <property type="match status" value="2"/>
</dbReference>
<reference evidence="3" key="1">
    <citation type="submission" date="2020-02" db="EMBL/GenBank/DDBJ databases">
        <title>Delineation of the pyrene-degrading pathway in Roseobacter clade bacteria by genomic analysis.</title>
        <authorList>
            <person name="Zhou H."/>
            <person name="Wang H."/>
        </authorList>
    </citation>
    <scope>NUCLEOTIDE SEQUENCE</scope>
    <source>
        <strain evidence="3">PrR005</strain>
    </source>
</reference>
<comment type="caution">
    <text evidence="3">The sequence shown here is derived from an EMBL/GenBank/DDBJ whole genome shotgun (WGS) entry which is preliminary data.</text>
</comment>
<dbReference type="AlphaFoldDB" id="A0A6B2NQ39"/>
<organism evidence="3">
    <name type="scientific">Ruegeria sp. PrR005</name>
    <dbReference type="NCBI Taxonomy" id="2706882"/>
    <lineage>
        <taxon>Bacteria</taxon>
        <taxon>Pseudomonadati</taxon>
        <taxon>Pseudomonadota</taxon>
        <taxon>Alphaproteobacteria</taxon>
        <taxon>Rhodobacterales</taxon>
        <taxon>Roseobacteraceae</taxon>
        <taxon>Ruegeria</taxon>
    </lineage>
</organism>
<dbReference type="EMBL" id="JAAGOX010000014">
    <property type="protein sequence ID" value="NDW45488.1"/>
    <property type="molecule type" value="Genomic_DNA"/>
</dbReference>
<proteinExistence type="predicted"/>
<protein>
    <submittedName>
        <fullName evidence="3">DUF302 domain-containing protein</fullName>
    </submittedName>
</protein>
<dbReference type="PANTHER" id="PTHR38342:SF2">
    <property type="entry name" value="INNER MEMBRANE OR EXPORTED"/>
    <property type="match status" value="1"/>
</dbReference>
<evidence type="ECO:0000256" key="1">
    <source>
        <dbReference type="SAM" id="SignalP"/>
    </source>
</evidence>